<dbReference type="InterPro" id="IPR017847">
    <property type="entry name" value="T6SS_RhsGE_Vgr_subset"/>
</dbReference>
<name>A0A239CHF5_9BURK</name>
<feature type="domain" description="Gp5/Type VI secretion system Vgr protein OB-fold" evidence="3">
    <location>
        <begin position="465"/>
        <end position="540"/>
    </location>
</feature>
<dbReference type="InterPro" id="IPR006531">
    <property type="entry name" value="Gp5/Vgr_OB"/>
</dbReference>
<reference evidence="6 7" key="1">
    <citation type="submission" date="2017-06" db="EMBL/GenBank/DDBJ databases">
        <authorList>
            <person name="Kim H.J."/>
            <person name="Triplett B.A."/>
        </authorList>
    </citation>
    <scope>NUCLEOTIDE SEQUENCE [LARGE SCALE GENOMIC DNA]</scope>
    <source>
        <strain evidence="6 7">U15</strain>
    </source>
</reference>
<dbReference type="InterPro" id="IPR037026">
    <property type="entry name" value="Vgr_OB-fold_dom_sf"/>
</dbReference>
<evidence type="ECO:0000256" key="1">
    <source>
        <dbReference type="ARBA" id="ARBA00005558"/>
    </source>
</evidence>
<dbReference type="Gene3D" id="3.55.50.10">
    <property type="entry name" value="Baseplate protein-like domains"/>
    <property type="match status" value="1"/>
</dbReference>
<dbReference type="Pfam" id="PF13296">
    <property type="entry name" value="T6SS_Vgr"/>
    <property type="match status" value="1"/>
</dbReference>
<dbReference type="OrthoDB" id="1907165at2"/>
<dbReference type="EMBL" id="FZOT01000001">
    <property type="protein sequence ID" value="SNS19312.1"/>
    <property type="molecule type" value="Genomic_DNA"/>
</dbReference>
<dbReference type="NCBIfam" id="TIGR03361">
    <property type="entry name" value="VI_Rhs_Vgr"/>
    <property type="match status" value="1"/>
</dbReference>
<evidence type="ECO:0000313" key="6">
    <source>
        <dbReference type="EMBL" id="SNS19312.1"/>
    </source>
</evidence>
<dbReference type="Pfam" id="PF10106">
    <property type="entry name" value="DUF2345"/>
    <property type="match status" value="1"/>
</dbReference>
<dbReference type="InterPro" id="IPR028244">
    <property type="entry name" value="T6SS_Rhs_Vgr_dom"/>
</dbReference>
<dbReference type="InterPro" id="IPR006533">
    <property type="entry name" value="T6SS_Vgr_RhsGE"/>
</dbReference>
<feature type="domain" description="DUF2345" evidence="4">
    <location>
        <begin position="708"/>
        <end position="852"/>
    </location>
</feature>
<dbReference type="Gene3D" id="4.10.220.110">
    <property type="match status" value="1"/>
</dbReference>
<evidence type="ECO:0000259" key="5">
    <source>
        <dbReference type="Pfam" id="PF13296"/>
    </source>
</evidence>
<dbReference type="SUPFAM" id="SSF69255">
    <property type="entry name" value="gp5 N-terminal domain-like"/>
    <property type="match status" value="1"/>
</dbReference>
<gene>
    <name evidence="6" type="ORF">SAMN06265795_101453</name>
</gene>
<dbReference type="SUPFAM" id="SSF69279">
    <property type="entry name" value="Phage tail proteins"/>
    <property type="match status" value="2"/>
</dbReference>
<dbReference type="Proteomes" id="UP000198284">
    <property type="component" value="Unassembled WGS sequence"/>
</dbReference>
<dbReference type="Gene3D" id="2.40.50.230">
    <property type="entry name" value="Gp5 N-terminal domain"/>
    <property type="match status" value="1"/>
</dbReference>
<feature type="compositionally biased region" description="Basic and acidic residues" evidence="2">
    <location>
        <begin position="1"/>
        <end position="11"/>
    </location>
</feature>
<dbReference type="InterPro" id="IPR018769">
    <property type="entry name" value="VgrG2_DUF2345"/>
</dbReference>
<accession>A0A239CHF5</accession>
<feature type="domain" description="Putative type VI secretion system Rhs element associated Vgr" evidence="5">
    <location>
        <begin position="567"/>
        <end position="673"/>
    </location>
</feature>
<dbReference type="Gene3D" id="2.30.110.50">
    <property type="match status" value="1"/>
</dbReference>
<dbReference type="NCBIfam" id="TIGR01646">
    <property type="entry name" value="vgr_GE"/>
    <property type="match status" value="1"/>
</dbReference>
<dbReference type="AlphaFoldDB" id="A0A239CHF5"/>
<comment type="similarity">
    <text evidence="1">Belongs to the VgrG protein family.</text>
</comment>
<organism evidence="6 7">
    <name type="scientific">Noviherbaspirillum humi</name>
    <dbReference type="NCBI Taxonomy" id="1688639"/>
    <lineage>
        <taxon>Bacteria</taxon>
        <taxon>Pseudomonadati</taxon>
        <taxon>Pseudomonadota</taxon>
        <taxon>Betaproteobacteria</taxon>
        <taxon>Burkholderiales</taxon>
        <taxon>Oxalobacteraceae</taxon>
        <taxon>Noviherbaspirillum</taxon>
    </lineage>
</organism>
<dbReference type="Pfam" id="PF04717">
    <property type="entry name" value="Phage_base_V"/>
    <property type="match status" value="1"/>
</dbReference>
<evidence type="ECO:0000259" key="3">
    <source>
        <dbReference type="Pfam" id="PF04717"/>
    </source>
</evidence>
<evidence type="ECO:0000256" key="2">
    <source>
        <dbReference type="SAM" id="MobiDB-lite"/>
    </source>
</evidence>
<proteinExistence type="inferred from homology"/>
<evidence type="ECO:0000313" key="7">
    <source>
        <dbReference type="Proteomes" id="UP000198284"/>
    </source>
</evidence>
<dbReference type="Pfam" id="PF05954">
    <property type="entry name" value="Phage_GPD"/>
    <property type="match status" value="1"/>
</dbReference>
<feature type="region of interest" description="Disordered" evidence="2">
    <location>
        <begin position="1"/>
        <end position="24"/>
    </location>
</feature>
<sequence>MSHHERRDRPSRAAALDSRPGFDASPFTQQRRLITLRFAEDSDLEADSLLPQRLRGVESISGGYLYLVDVLSANAFIEAKQVLGQTAELAILLADGKRRLVSGIVTAFGPVASDGGFTRYALQMEPCLALLAHRFNACVRQNMTVPDVIRDVMQRHVGGNPVFARAFQVEFRLTQDYPVLSYCNQYEFDLHFLDRLMAEYGLFHFFEFRADNDCPVHVMVVADDPFVFAPAMQATVRYAGAHPTTEEDVLTGWSALRRVQPGLVHLTSYDYKTASVEQAGERSRIDQGKAGNSLASTLEDFDPLTHYYASGGDRLERHALLRQQAHDFEAKQFSAAGCLRGAAAGTWFELRDHPVHDQQNAEQRQFLILLQAVEASNNYLDELNPQAQRLMQAGVDLPLPLQPWFNPGAGFDARGGQLLFRNRMRCARRGQPVRPRFGHGDLAKPTAPGPMTAIVVGPEGEEIHTDDLGRIKIQFDWQLPQNHPQGGAGRDERSSAWVRMVHPSAGAAWGTQYLPRVGQEVAILFLHGDIDRPVCLGALHNGIQAPPHFSGAGSLPANKALSGTRTRELRGSRANQLRFDDSSGQISAQLMSEHAATELNQGWLGTPRQEGKSEPRGEGFELITDAAGAVRAARGLLLTAWSRLQDGRQLERAEFERLLDECHALFAQLGDYAARHKAQPVDGKPQETVRQHLRDWENGSNARPGASGGGQPLIGMTAPAGLGFATPAGIVSYAGRNLDSVAQQHLQLAAGQRISLNAGAGMSLFAQSEGLKAIAHQGRLQLQAQHDDVELQAEQHVRISASQGKIIAMAQQEVVFMTSGGAYIKLSGADIEFGCPGTLKAKAASHQVQGPASASADLPSFARGDLSRTPQLIRPGDGRPIDGARYRIGLPEQPAIEGRTDALGNAAKVDADKMKNMAVRFFEPDEGSKS</sequence>
<keyword evidence="7" id="KW-1185">Reference proteome</keyword>
<dbReference type="RefSeq" id="WP_089397651.1">
    <property type="nucleotide sequence ID" value="NZ_FZOT01000001.1"/>
</dbReference>
<protein>
    <submittedName>
        <fullName evidence="6">Type VI secretion system secreted protein VgrG</fullName>
    </submittedName>
</protein>
<evidence type="ECO:0000259" key="4">
    <source>
        <dbReference type="Pfam" id="PF10106"/>
    </source>
</evidence>